<evidence type="ECO:0000313" key="6">
    <source>
        <dbReference type="Proteomes" id="UP000749646"/>
    </source>
</evidence>
<dbReference type="Proteomes" id="UP000749646">
    <property type="component" value="Unassembled WGS sequence"/>
</dbReference>
<keyword evidence="2" id="KW-0647">Proteasome</keyword>
<dbReference type="OrthoDB" id="68090at2759"/>
<evidence type="ECO:0000256" key="2">
    <source>
        <dbReference type="ARBA" id="ARBA00022942"/>
    </source>
</evidence>
<accession>A0A9P6SUD3</accession>
<dbReference type="GO" id="GO:0070628">
    <property type="term" value="F:proteasome binding"/>
    <property type="evidence" value="ECO:0007669"/>
    <property type="project" value="InterPro"/>
</dbReference>
<dbReference type="InterPro" id="IPR021625">
    <property type="entry name" value="PI31_Prot_N"/>
</dbReference>
<evidence type="ECO:0000313" key="5">
    <source>
        <dbReference type="EMBL" id="KAG0004290.1"/>
    </source>
</evidence>
<reference evidence="5" key="1">
    <citation type="journal article" date="2020" name="Fungal Divers.">
        <title>Resolving the Mortierellaceae phylogeny through synthesis of multi-gene phylogenetics and phylogenomics.</title>
        <authorList>
            <person name="Vandepol N."/>
            <person name="Liber J."/>
            <person name="Desiro A."/>
            <person name="Na H."/>
            <person name="Kennedy M."/>
            <person name="Barry K."/>
            <person name="Grigoriev I.V."/>
            <person name="Miller A.N."/>
            <person name="O'Donnell K."/>
            <person name="Stajich J.E."/>
            <person name="Bonito G."/>
        </authorList>
    </citation>
    <scope>NUCLEOTIDE SEQUENCE</scope>
    <source>
        <strain evidence="5">MES-2147</strain>
    </source>
</reference>
<comment type="caution">
    <text evidence="5">The sequence shown here is derived from an EMBL/GenBank/DDBJ whole genome shotgun (WGS) entry which is preliminary data.</text>
</comment>
<dbReference type="Gene3D" id="3.40.1000.30">
    <property type="match status" value="1"/>
</dbReference>
<dbReference type="GO" id="GO:0004866">
    <property type="term" value="F:endopeptidase inhibitor activity"/>
    <property type="evidence" value="ECO:0007669"/>
    <property type="project" value="InterPro"/>
</dbReference>
<dbReference type="PANTHER" id="PTHR13266">
    <property type="entry name" value="PROTEASOME INHIBITOR"/>
    <property type="match status" value="1"/>
</dbReference>
<evidence type="ECO:0000259" key="4">
    <source>
        <dbReference type="Pfam" id="PF11566"/>
    </source>
</evidence>
<dbReference type="Pfam" id="PF11566">
    <property type="entry name" value="PI31_Prot_N"/>
    <property type="match status" value="1"/>
</dbReference>
<protein>
    <recommendedName>
        <fullName evidence="4">PI31 proteasome regulator N-terminal domain-containing protein</fullName>
    </recommendedName>
</protein>
<sequence length="273" mass="29053">MSSSQRSPTGEASSAPTKVLDCDDVLDLLQRLLPLNNAAVGAGQAQGESTSAAGEPSVPASTTPSTILGSQYEALAALSHAIMTAVGFRLVGLGEDDSLEASRNIGDPTEANVLPERWNVSKDSYSFRYTHSHSQLTFLIKCMRIAGKFVIHGTTLETDKICSLELEVKDYTSTSYFPLTTSIDLNRDPLWNGFISRSRINDLILEFKIKLVQQLIPGLSKPGYQEDSTTSRTTRTTAGGSTTGAGAGQGGYGRGGHEPGYYPDDPSAFPGIG</sequence>
<gene>
    <name evidence="5" type="ORF">BGZ65_000645</name>
</gene>
<feature type="domain" description="PI31 proteasome regulator N-terminal" evidence="4">
    <location>
        <begin position="68"/>
        <end position="221"/>
    </location>
</feature>
<feature type="non-terminal residue" evidence="5">
    <location>
        <position position="273"/>
    </location>
</feature>
<dbReference type="AlphaFoldDB" id="A0A9P6SUD3"/>
<dbReference type="EMBL" id="JAAAHW010000277">
    <property type="protein sequence ID" value="KAG0004290.1"/>
    <property type="molecule type" value="Genomic_DNA"/>
</dbReference>
<feature type="compositionally biased region" description="Low complexity" evidence="3">
    <location>
        <begin position="228"/>
        <end position="240"/>
    </location>
</feature>
<dbReference type="GO" id="GO:0000502">
    <property type="term" value="C:proteasome complex"/>
    <property type="evidence" value="ECO:0007669"/>
    <property type="project" value="UniProtKB-KW"/>
</dbReference>
<keyword evidence="6" id="KW-1185">Reference proteome</keyword>
<name>A0A9P6SUD3_9FUNG</name>
<organism evidence="5 6">
    <name type="scientific">Modicella reniformis</name>
    <dbReference type="NCBI Taxonomy" id="1440133"/>
    <lineage>
        <taxon>Eukaryota</taxon>
        <taxon>Fungi</taxon>
        <taxon>Fungi incertae sedis</taxon>
        <taxon>Mucoromycota</taxon>
        <taxon>Mortierellomycotina</taxon>
        <taxon>Mortierellomycetes</taxon>
        <taxon>Mortierellales</taxon>
        <taxon>Mortierellaceae</taxon>
        <taxon>Modicella</taxon>
    </lineage>
</organism>
<evidence type="ECO:0000256" key="1">
    <source>
        <dbReference type="ARBA" id="ARBA00006405"/>
    </source>
</evidence>
<dbReference type="InterPro" id="IPR045128">
    <property type="entry name" value="PI31-like"/>
</dbReference>
<proteinExistence type="inferred from homology"/>
<evidence type="ECO:0000256" key="3">
    <source>
        <dbReference type="SAM" id="MobiDB-lite"/>
    </source>
</evidence>
<comment type="similarity">
    <text evidence="1">Belongs to the proteasome inhibitor PI31 family.</text>
</comment>
<dbReference type="GO" id="GO:0043161">
    <property type="term" value="P:proteasome-mediated ubiquitin-dependent protein catabolic process"/>
    <property type="evidence" value="ECO:0007669"/>
    <property type="project" value="InterPro"/>
</dbReference>
<dbReference type="PANTHER" id="PTHR13266:SF1">
    <property type="entry name" value="PROTEASOME INHIBITOR PI31 SUBUNIT"/>
    <property type="match status" value="1"/>
</dbReference>
<feature type="compositionally biased region" description="Gly residues" evidence="3">
    <location>
        <begin position="241"/>
        <end position="254"/>
    </location>
</feature>
<feature type="region of interest" description="Disordered" evidence="3">
    <location>
        <begin position="221"/>
        <end position="273"/>
    </location>
</feature>